<keyword evidence="2" id="KW-0238">DNA-binding</keyword>
<dbReference type="Pfam" id="PF14525">
    <property type="entry name" value="AraC_binding_2"/>
    <property type="match status" value="1"/>
</dbReference>
<keyword evidence="6" id="KW-1185">Reference proteome</keyword>
<dbReference type="RefSeq" id="WP_220635825.1">
    <property type="nucleotide sequence ID" value="NZ_CAJQUM010000001.1"/>
</dbReference>
<dbReference type="InterPro" id="IPR009057">
    <property type="entry name" value="Homeodomain-like_sf"/>
</dbReference>
<proteinExistence type="predicted"/>
<evidence type="ECO:0000313" key="6">
    <source>
        <dbReference type="Proteomes" id="UP000742786"/>
    </source>
</evidence>
<dbReference type="Proteomes" id="UP000742786">
    <property type="component" value="Unassembled WGS sequence"/>
</dbReference>
<dbReference type="SMART" id="SM00342">
    <property type="entry name" value="HTH_ARAC"/>
    <property type="match status" value="1"/>
</dbReference>
<evidence type="ECO:0000259" key="4">
    <source>
        <dbReference type="PROSITE" id="PS01124"/>
    </source>
</evidence>
<comment type="caution">
    <text evidence="5">The sequence shown here is derived from an EMBL/GenBank/DDBJ whole genome shotgun (WGS) entry which is preliminary data.</text>
</comment>
<evidence type="ECO:0000313" key="5">
    <source>
        <dbReference type="EMBL" id="CAG4883919.1"/>
    </source>
</evidence>
<sequence length="336" mass="38193">MSNLINIENVTSCLSAYPLFERVEDIDETCDRVGKVFRPHNLDFFGAGKKLNAHMDHLPMGSITVNRLRYQAEVSISSEPFEKFLLLILPLSDSAEVRCGKQKIFSTHNVAALVDSTTTLAMRWRKDCDQLILRIDREAFERTCSAQLGRPLDHPVEFSLGLDLRSEGGLICENLISLIAANPSFVESILKYPMIAAQVEQSLMSALFISQPNQYRDEILSPSTILTPHYVKRAEEYLLAHASEPFTMRDMATHLGISIRSLYLGFQRYRRMSPKTFLRNVRLDGVHTDIIAARQEKRNETITQIAMSWGFTHLGHFTKAYSAKFNELPSATLRKH</sequence>
<dbReference type="InterPro" id="IPR018060">
    <property type="entry name" value="HTH_AraC"/>
</dbReference>
<dbReference type="GO" id="GO:0043565">
    <property type="term" value="F:sequence-specific DNA binding"/>
    <property type="evidence" value="ECO:0007669"/>
    <property type="project" value="InterPro"/>
</dbReference>
<organism evidence="5 6">
    <name type="scientific">Georgfuchsia toluolica</name>
    <dbReference type="NCBI Taxonomy" id="424218"/>
    <lineage>
        <taxon>Bacteria</taxon>
        <taxon>Pseudomonadati</taxon>
        <taxon>Pseudomonadota</taxon>
        <taxon>Betaproteobacteria</taxon>
        <taxon>Nitrosomonadales</taxon>
        <taxon>Sterolibacteriaceae</taxon>
        <taxon>Georgfuchsia</taxon>
    </lineage>
</organism>
<dbReference type="GO" id="GO:0003700">
    <property type="term" value="F:DNA-binding transcription factor activity"/>
    <property type="evidence" value="ECO:0007669"/>
    <property type="project" value="InterPro"/>
</dbReference>
<protein>
    <submittedName>
        <fullName evidence="5">AraC family transcriptional regulator</fullName>
    </submittedName>
</protein>
<dbReference type="PROSITE" id="PS01124">
    <property type="entry name" value="HTH_ARAC_FAMILY_2"/>
    <property type="match status" value="1"/>
</dbReference>
<evidence type="ECO:0000256" key="3">
    <source>
        <dbReference type="ARBA" id="ARBA00023163"/>
    </source>
</evidence>
<dbReference type="InterPro" id="IPR035418">
    <property type="entry name" value="AraC-bd_2"/>
</dbReference>
<dbReference type="Gene3D" id="1.10.10.60">
    <property type="entry name" value="Homeodomain-like"/>
    <property type="match status" value="1"/>
</dbReference>
<keyword evidence="3" id="KW-0804">Transcription</keyword>
<dbReference type="AlphaFoldDB" id="A0A916J488"/>
<evidence type="ECO:0000256" key="1">
    <source>
        <dbReference type="ARBA" id="ARBA00023015"/>
    </source>
</evidence>
<feature type="domain" description="HTH araC/xylS-type" evidence="4">
    <location>
        <begin position="232"/>
        <end position="335"/>
    </location>
</feature>
<dbReference type="PANTHER" id="PTHR46796">
    <property type="entry name" value="HTH-TYPE TRANSCRIPTIONAL ACTIVATOR RHAS-RELATED"/>
    <property type="match status" value="1"/>
</dbReference>
<dbReference type="InterPro" id="IPR050204">
    <property type="entry name" value="AraC_XylS_family_regulators"/>
</dbReference>
<evidence type="ECO:0000256" key="2">
    <source>
        <dbReference type="ARBA" id="ARBA00023125"/>
    </source>
</evidence>
<reference evidence="5" key="1">
    <citation type="submission" date="2021-04" db="EMBL/GenBank/DDBJ databases">
        <authorList>
            <person name="Hornung B."/>
        </authorList>
    </citation>
    <scope>NUCLEOTIDE SEQUENCE</scope>
    <source>
        <strain evidence="5">G5G6</strain>
    </source>
</reference>
<dbReference type="EMBL" id="CAJQUM010000001">
    <property type="protein sequence ID" value="CAG4883919.1"/>
    <property type="molecule type" value="Genomic_DNA"/>
</dbReference>
<dbReference type="PANTHER" id="PTHR46796:SF12">
    <property type="entry name" value="HTH-TYPE DNA-BINDING TRANSCRIPTIONAL ACTIVATOR EUTR"/>
    <property type="match status" value="1"/>
</dbReference>
<accession>A0A916J488</accession>
<gene>
    <name evidence="5" type="ORF">GTOL_11802</name>
</gene>
<dbReference type="SUPFAM" id="SSF46689">
    <property type="entry name" value="Homeodomain-like"/>
    <property type="match status" value="1"/>
</dbReference>
<dbReference type="Pfam" id="PF12833">
    <property type="entry name" value="HTH_18"/>
    <property type="match status" value="1"/>
</dbReference>
<name>A0A916J488_9PROT</name>
<keyword evidence="1" id="KW-0805">Transcription regulation</keyword>